<reference evidence="2" key="1">
    <citation type="journal article" date="2022" name="Mol. Ecol. Resour.">
        <title>The genomes of chicory, endive, great burdock and yacon provide insights into Asteraceae palaeo-polyploidization history and plant inulin production.</title>
        <authorList>
            <person name="Fan W."/>
            <person name="Wang S."/>
            <person name="Wang H."/>
            <person name="Wang A."/>
            <person name="Jiang F."/>
            <person name="Liu H."/>
            <person name="Zhao H."/>
            <person name="Xu D."/>
            <person name="Zhang Y."/>
        </authorList>
    </citation>
    <scope>NUCLEOTIDE SEQUENCE [LARGE SCALE GENOMIC DNA]</scope>
    <source>
        <strain evidence="2">cv. Punajuju</strain>
    </source>
</reference>
<evidence type="ECO:0000313" key="1">
    <source>
        <dbReference type="EMBL" id="KAI3739277.1"/>
    </source>
</evidence>
<sequence length="144" mass="15994">MLTPLFLASSDSLPNDSIRDGNVNRGGLPFNKDRLSFFQLKMTTEVDLLGINIFSLSYREEPVSHIVALPSPNSILKGHYVLEGSQGTPFAGGYYYGKIKFPAGTNDFLNSILILIEIENEHFTFCAVTLDWFHGPGTTVLEHK</sequence>
<keyword evidence="2" id="KW-1185">Reference proteome</keyword>
<proteinExistence type="predicted"/>
<evidence type="ECO:0000313" key="2">
    <source>
        <dbReference type="Proteomes" id="UP001055811"/>
    </source>
</evidence>
<name>A0ACB9CY95_CICIN</name>
<dbReference type="EMBL" id="CM042013">
    <property type="protein sequence ID" value="KAI3739277.1"/>
    <property type="molecule type" value="Genomic_DNA"/>
</dbReference>
<protein>
    <submittedName>
        <fullName evidence="1">Uncharacterized protein</fullName>
    </submittedName>
</protein>
<reference evidence="1 2" key="2">
    <citation type="journal article" date="2022" name="Mol. Ecol. Resour.">
        <title>The genomes of chicory, endive, great burdock and yacon provide insights into Asteraceae paleo-polyploidization history and plant inulin production.</title>
        <authorList>
            <person name="Fan W."/>
            <person name="Wang S."/>
            <person name="Wang H."/>
            <person name="Wang A."/>
            <person name="Jiang F."/>
            <person name="Liu H."/>
            <person name="Zhao H."/>
            <person name="Xu D."/>
            <person name="Zhang Y."/>
        </authorList>
    </citation>
    <scope>NUCLEOTIDE SEQUENCE [LARGE SCALE GENOMIC DNA]</scope>
    <source>
        <strain evidence="2">cv. Punajuju</strain>
        <tissue evidence="1">Leaves</tissue>
    </source>
</reference>
<comment type="caution">
    <text evidence="1">The sequence shown here is derived from an EMBL/GenBank/DDBJ whole genome shotgun (WGS) entry which is preliminary data.</text>
</comment>
<gene>
    <name evidence="1" type="ORF">L2E82_29678</name>
</gene>
<accession>A0ACB9CY95</accession>
<dbReference type="Proteomes" id="UP001055811">
    <property type="component" value="Linkage Group LG05"/>
</dbReference>
<organism evidence="1 2">
    <name type="scientific">Cichorium intybus</name>
    <name type="common">Chicory</name>
    <dbReference type="NCBI Taxonomy" id="13427"/>
    <lineage>
        <taxon>Eukaryota</taxon>
        <taxon>Viridiplantae</taxon>
        <taxon>Streptophyta</taxon>
        <taxon>Embryophyta</taxon>
        <taxon>Tracheophyta</taxon>
        <taxon>Spermatophyta</taxon>
        <taxon>Magnoliopsida</taxon>
        <taxon>eudicotyledons</taxon>
        <taxon>Gunneridae</taxon>
        <taxon>Pentapetalae</taxon>
        <taxon>asterids</taxon>
        <taxon>campanulids</taxon>
        <taxon>Asterales</taxon>
        <taxon>Asteraceae</taxon>
        <taxon>Cichorioideae</taxon>
        <taxon>Cichorieae</taxon>
        <taxon>Cichoriinae</taxon>
        <taxon>Cichorium</taxon>
    </lineage>
</organism>